<reference evidence="5" key="2">
    <citation type="submission" date="2020-09" db="EMBL/GenBank/DDBJ databases">
        <authorList>
            <person name="Sun Q."/>
            <person name="Kim S."/>
        </authorList>
    </citation>
    <scope>NUCLEOTIDE SEQUENCE</scope>
    <source>
        <strain evidence="5">KCTC 32422</strain>
    </source>
</reference>
<dbReference type="InterPro" id="IPR014440">
    <property type="entry name" value="HCCAis_GSTk"/>
</dbReference>
<evidence type="ECO:0000313" key="5">
    <source>
        <dbReference type="EMBL" id="GGZ93985.1"/>
    </source>
</evidence>
<evidence type="ECO:0000256" key="3">
    <source>
        <dbReference type="SAM" id="Coils"/>
    </source>
</evidence>
<dbReference type="Proteomes" id="UP000634139">
    <property type="component" value="Unassembled WGS sequence"/>
</dbReference>
<dbReference type="SUPFAM" id="SSF52833">
    <property type="entry name" value="Thioredoxin-like"/>
    <property type="match status" value="1"/>
</dbReference>
<sequence length="233" mass="26294">MTTPATSGANTPDSGDQPLSVDLYWSFRSPYSYLVTPRLIALEQDWNARVNVKVVTPIAVRQPDFFANADPLWTSYLMRDCHRSAEFLGMPFRWPRPDPVVMDFATRTYPREQPHIHRLCRLGQLAAERGHGLALLSAVSTLLWNGQTDNWHEGDHLANALATIGCDLAEMDAAITAEEARIDAALRQNEAEQRDGGHYGVPLMVFDGEPFFGQDRFDQLLWRMQQKGLQPRG</sequence>
<dbReference type="EC" id="5.99.1.4" evidence="1"/>
<evidence type="ECO:0000256" key="2">
    <source>
        <dbReference type="PIRSR" id="PIRSR006386-1"/>
    </source>
</evidence>
<reference evidence="5" key="1">
    <citation type="journal article" date="2014" name="Int. J. Syst. Evol. Microbiol.">
        <title>Complete genome sequence of Corynebacterium casei LMG S-19264T (=DSM 44701T), isolated from a smear-ripened cheese.</title>
        <authorList>
            <consortium name="US DOE Joint Genome Institute (JGI-PGF)"/>
            <person name="Walter F."/>
            <person name="Albersmeier A."/>
            <person name="Kalinowski J."/>
            <person name="Ruckert C."/>
        </authorList>
    </citation>
    <scope>NUCLEOTIDE SEQUENCE</scope>
    <source>
        <strain evidence="5">KCTC 32422</strain>
    </source>
</reference>
<evidence type="ECO:0000256" key="1">
    <source>
        <dbReference type="PIRNR" id="PIRNR006386"/>
    </source>
</evidence>
<name>A0A918RD84_9SPHN</name>
<dbReference type="GO" id="GO:0018845">
    <property type="term" value="F:2-hydroxychromene-2-carboxylate isomerase activity"/>
    <property type="evidence" value="ECO:0007669"/>
    <property type="project" value="UniProtKB-UniRule"/>
</dbReference>
<accession>A0A918RD84</accession>
<keyword evidence="6" id="KW-1185">Reference proteome</keyword>
<gene>
    <name evidence="5" type="ORF">GCM10011617_12520</name>
</gene>
<dbReference type="AlphaFoldDB" id="A0A918RD84"/>
<dbReference type="RefSeq" id="WP_189539558.1">
    <property type="nucleotide sequence ID" value="NZ_BMZD01000002.1"/>
</dbReference>
<feature type="active site" description="Nucleophile" evidence="2">
    <location>
        <position position="29"/>
    </location>
</feature>
<comment type="catalytic activity">
    <reaction evidence="1">
        <text>2-hydroxychromene-2-carboxylate = (3E)-4-(2-hydroxyphenyl)-2-oxobut-3-enoate</text>
        <dbReference type="Rhea" id="RHEA:27401"/>
        <dbReference type="ChEBI" id="CHEBI:59350"/>
        <dbReference type="ChEBI" id="CHEBI:59353"/>
        <dbReference type="EC" id="5.99.1.4"/>
    </reaction>
</comment>
<feature type="coiled-coil region" evidence="3">
    <location>
        <begin position="168"/>
        <end position="195"/>
    </location>
</feature>
<dbReference type="InterPro" id="IPR001853">
    <property type="entry name" value="DSBA-like_thioredoxin_dom"/>
</dbReference>
<dbReference type="InterPro" id="IPR036249">
    <property type="entry name" value="Thioredoxin-like_sf"/>
</dbReference>
<dbReference type="GO" id="GO:0016491">
    <property type="term" value="F:oxidoreductase activity"/>
    <property type="evidence" value="ECO:0007669"/>
    <property type="project" value="InterPro"/>
</dbReference>
<evidence type="ECO:0000259" key="4">
    <source>
        <dbReference type="Pfam" id="PF01323"/>
    </source>
</evidence>
<keyword evidence="3" id="KW-0175">Coiled coil</keyword>
<protein>
    <recommendedName>
        <fullName evidence="1">2-hydroxychromene-2-carboxylate isomerase</fullName>
        <ecNumber evidence="1">5.99.1.4</ecNumber>
    </recommendedName>
</protein>
<dbReference type="InterPro" id="IPR051924">
    <property type="entry name" value="GST_Kappa/NadH"/>
</dbReference>
<dbReference type="Pfam" id="PF01323">
    <property type="entry name" value="DSBA"/>
    <property type="match status" value="1"/>
</dbReference>
<dbReference type="Gene3D" id="3.40.30.10">
    <property type="entry name" value="Glutaredoxin"/>
    <property type="match status" value="1"/>
</dbReference>
<evidence type="ECO:0000313" key="6">
    <source>
        <dbReference type="Proteomes" id="UP000634139"/>
    </source>
</evidence>
<dbReference type="PANTHER" id="PTHR42943:SF2">
    <property type="entry name" value="GLUTATHIONE S-TRANSFERASE KAPPA 1"/>
    <property type="match status" value="1"/>
</dbReference>
<comment type="similarity">
    <text evidence="1">Belongs to the GST superfamily. NadH family.</text>
</comment>
<keyword evidence="1" id="KW-0413">Isomerase</keyword>
<dbReference type="PANTHER" id="PTHR42943">
    <property type="entry name" value="GLUTATHIONE S-TRANSFERASE KAPPA"/>
    <property type="match status" value="1"/>
</dbReference>
<comment type="caution">
    <text evidence="5">The sequence shown here is derived from an EMBL/GenBank/DDBJ whole genome shotgun (WGS) entry which is preliminary data.</text>
</comment>
<proteinExistence type="inferred from homology"/>
<dbReference type="EMBL" id="BMZD01000002">
    <property type="protein sequence ID" value="GGZ93985.1"/>
    <property type="molecule type" value="Genomic_DNA"/>
</dbReference>
<organism evidence="5 6">
    <name type="scientific">Novosphingobium arvoryzae</name>
    <dbReference type="NCBI Taxonomy" id="1256514"/>
    <lineage>
        <taxon>Bacteria</taxon>
        <taxon>Pseudomonadati</taxon>
        <taxon>Pseudomonadota</taxon>
        <taxon>Alphaproteobacteria</taxon>
        <taxon>Sphingomonadales</taxon>
        <taxon>Sphingomonadaceae</taxon>
        <taxon>Novosphingobium</taxon>
    </lineage>
</organism>
<dbReference type="PIRSF" id="PIRSF006386">
    <property type="entry name" value="HCCAis_GSTk"/>
    <property type="match status" value="1"/>
</dbReference>
<feature type="domain" description="DSBA-like thioredoxin" evidence="4">
    <location>
        <begin position="21"/>
        <end position="221"/>
    </location>
</feature>